<sequence length="316" mass="36054">MIQPVTKVILFSEVNSKFGLPFLQELIQEPSISVEALVTSPEGKLCSYYIGEPDQVDLEKEAKDIGIPVLRPDKLNYSNTIELLKNYNADYFIIANYQKILKEDILSIPKEDTINFHPSPLPRYAGLAPFFWMAKNGEKEGGVSCIQVVPEIDAGPILAQLPVVMSGTETALEIRETHFKQSIILLKQVLQKIKNNDFTSKLQLLSNRTYYSQPKEEDYFVNWEQDIESILRTIRAGYPQGALAFNHYNEKIRILSAERTEYPQPIQSIGVFREHNNKILVSTKDGWLHLQMIINDVLSTSTQIDEQEHNEQVVSI</sequence>
<dbReference type="Pfam" id="PF00551">
    <property type="entry name" value="Formyl_trans_N"/>
    <property type="match status" value="1"/>
</dbReference>
<dbReference type="EMBL" id="VEPV01000006">
    <property type="protein sequence ID" value="TNP13555.1"/>
    <property type="molecule type" value="Genomic_DNA"/>
</dbReference>
<dbReference type="Pfam" id="PF02911">
    <property type="entry name" value="Formyl_trans_C"/>
    <property type="match status" value="1"/>
</dbReference>
<protein>
    <submittedName>
        <fullName evidence="3">Methionyl-tRNA formyltransferase</fullName>
    </submittedName>
</protein>
<dbReference type="CDD" id="cd08370">
    <property type="entry name" value="FMT_C_like"/>
    <property type="match status" value="1"/>
</dbReference>
<dbReference type="InterPro" id="IPR002376">
    <property type="entry name" value="Formyl_transf_N"/>
</dbReference>
<evidence type="ECO:0000259" key="2">
    <source>
        <dbReference type="Pfam" id="PF02911"/>
    </source>
</evidence>
<dbReference type="PANTHER" id="PTHR11138">
    <property type="entry name" value="METHIONYL-TRNA FORMYLTRANSFERASE"/>
    <property type="match status" value="1"/>
</dbReference>
<comment type="caution">
    <text evidence="3">The sequence shown here is derived from an EMBL/GenBank/DDBJ whole genome shotgun (WGS) entry which is preliminary data.</text>
</comment>
<dbReference type="InterPro" id="IPR011034">
    <property type="entry name" value="Formyl_transferase-like_C_sf"/>
</dbReference>
<dbReference type="SUPFAM" id="SSF53328">
    <property type="entry name" value="Formyltransferase"/>
    <property type="match status" value="1"/>
</dbReference>
<reference evidence="3 4" key="1">
    <citation type="submission" date="2019-06" db="EMBL/GenBank/DDBJ databases">
        <title>Biocontrol Bacillus strains from Vietnam.</title>
        <authorList>
            <person name="Borriss R."/>
            <person name="Lasch P."/>
            <person name="Thanh Tam L.T."/>
            <person name="Luong P.T."/>
            <person name="Phuong Thao L.T."/>
            <person name="Kim Chung L.T."/>
        </authorList>
    </citation>
    <scope>NUCLEOTIDE SEQUENCE [LARGE SCALE GENOMIC DNA]</scope>
    <source>
        <strain evidence="3 4">SN1</strain>
    </source>
</reference>
<dbReference type="GeneID" id="99618876"/>
<dbReference type="SMR" id="A0A5C5A328"/>
<evidence type="ECO:0000259" key="1">
    <source>
        <dbReference type="Pfam" id="PF00551"/>
    </source>
</evidence>
<organism evidence="3 4">
    <name type="scientific">Bacillus tropicus</name>
    <dbReference type="NCBI Taxonomy" id="2026188"/>
    <lineage>
        <taxon>Bacteria</taxon>
        <taxon>Bacillati</taxon>
        <taxon>Bacillota</taxon>
        <taxon>Bacilli</taxon>
        <taxon>Bacillales</taxon>
        <taxon>Bacillaceae</taxon>
        <taxon>Bacillus</taxon>
        <taxon>Bacillus cereus group</taxon>
    </lineage>
</organism>
<dbReference type="PANTHER" id="PTHR11138:SF5">
    <property type="entry name" value="METHIONYL-TRNA FORMYLTRANSFERASE, MITOCHONDRIAL"/>
    <property type="match status" value="1"/>
</dbReference>
<dbReference type="RefSeq" id="WP_000615896.1">
    <property type="nucleotide sequence ID" value="NZ_JARMPS010000087.1"/>
</dbReference>
<dbReference type="InterPro" id="IPR005793">
    <property type="entry name" value="Formyl_trans_C"/>
</dbReference>
<evidence type="ECO:0000313" key="4">
    <source>
        <dbReference type="Proteomes" id="UP000312495"/>
    </source>
</evidence>
<feature type="domain" description="Formyl transferase N-terminal" evidence="1">
    <location>
        <begin position="51"/>
        <end position="178"/>
    </location>
</feature>
<dbReference type="FunFam" id="3.40.50.12230:FF:000010">
    <property type="entry name" value="Methionyl-tRNA formyltransferase"/>
    <property type="match status" value="1"/>
</dbReference>
<feature type="domain" description="Formyl transferase C-terminal" evidence="2">
    <location>
        <begin position="215"/>
        <end position="292"/>
    </location>
</feature>
<dbReference type="AlphaFoldDB" id="A0A5C5A328"/>
<accession>A0A5C5A328</accession>
<dbReference type="GO" id="GO:0004479">
    <property type="term" value="F:methionyl-tRNA formyltransferase activity"/>
    <property type="evidence" value="ECO:0007669"/>
    <property type="project" value="TreeGrafter"/>
</dbReference>
<dbReference type="SUPFAM" id="SSF50486">
    <property type="entry name" value="FMT C-terminal domain-like"/>
    <property type="match status" value="1"/>
</dbReference>
<dbReference type="Proteomes" id="UP000312495">
    <property type="component" value="Unassembled WGS sequence"/>
</dbReference>
<proteinExistence type="predicted"/>
<gene>
    <name evidence="3" type="ORF">FHY71_18585</name>
</gene>
<keyword evidence="3" id="KW-0808">Transferase</keyword>
<evidence type="ECO:0000313" key="3">
    <source>
        <dbReference type="EMBL" id="TNP13555.1"/>
    </source>
</evidence>
<dbReference type="GO" id="GO:0005829">
    <property type="term" value="C:cytosol"/>
    <property type="evidence" value="ECO:0007669"/>
    <property type="project" value="TreeGrafter"/>
</dbReference>
<dbReference type="InterPro" id="IPR036477">
    <property type="entry name" value="Formyl_transf_N_sf"/>
</dbReference>
<name>A0A5C5A328_9BACI</name>
<dbReference type="Gene3D" id="3.40.50.12230">
    <property type="match status" value="1"/>
</dbReference>